<dbReference type="InterPro" id="IPR013767">
    <property type="entry name" value="PAS_fold"/>
</dbReference>
<evidence type="ECO:0000259" key="13">
    <source>
        <dbReference type="PROSITE" id="PS50109"/>
    </source>
</evidence>
<dbReference type="Pfam" id="PF02518">
    <property type="entry name" value="HATPase_c"/>
    <property type="match status" value="1"/>
</dbReference>
<dbReference type="SMART" id="SM00086">
    <property type="entry name" value="PAC"/>
    <property type="match status" value="2"/>
</dbReference>
<dbReference type="PANTHER" id="PTHR43304">
    <property type="entry name" value="PHYTOCHROME-LIKE PROTEIN CPH1"/>
    <property type="match status" value="1"/>
</dbReference>
<feature type="transmembrane region" description="Helical" evidence="12">
    <location>
        <begin position="289"/>
        <end position="311"/>
    </location>
</feature>
<dbReference type="InterPro" id="IPR000700">
    <property type="entry name" value="PAS-assoc_C"/>
</dbReference>
<keyword evidence="10 12" id="KW-0472">Membrane</keyword>
<dbReference type="RefSeq" id="WP_219317485.1">
    <property type="nucleotide sequence ID" value="NZ_JAHWYN010000008.1"/>
</dbReference>
<dbReference type="Pfam" id="PF00512">
    <property type="entry name" value="HisKA"/>
    <property type="match status" value="1"/>
</dbReference>
<dbReference type="Pfam" id="PF00989">
    <property type="entry name" value="PAS"/>
    <property type="match status" value="1"/>
</dbReference>
<dbReference type="PROSITE" id="PS50109">
    <property type="entry name" value="HIS_KIN"/>
    <property type="match status" value="1"/>
</dbReference>
<keyword evidence="6" id="KW-0808">Transferase</keyword>
<dbReference type="InterPro" id="IPR052162">
    <property type="entry name" value="Sensor_kinase/Photoreceptor"/>
</dbReference>
<sequence length="1063" mass="121197">MSDKYNIIENKTAKDYHIPTFLNSEPIAILTIASLYVLLAQVSLLFSIELGKVSPIYPSIGLAITSVIILGRRMLFAIWIGSFTTNMITLTQNFNGNGYSFLKIFLLASLIASGTCVASSLGVSLIKKHNKEEYALKNGKNVLSFIFIGVFVTCVINALVGVSSLFMEGYIASQQIAYTWLTWFLGDAVGFIVLAPLILAWLHRNTTKLNLVYFAKLVGITALTLLLCSVVFLYSKENKYLMLTVLLITAYRFDMRFTVAVIQIIAFFSVVATSYGIGPFIRVNSNDSILVLDAFLSVSTVATLLFAGVIAERKQAHEILEKQASSLKERIKELKCLYTVSEMVKEKGISLDKIIRKSLPVIANAFQYPEITTCRISLMDSLYKMPNFRKTMWAQECYIFVNEEALGKIEVYYLEEKTFEYDGPFLLEEANLLKSVSDILGKKIESIQMMEELQKSKIILSSTIESPNDISIYSLDLNYQYLNFNRLHQTLMMQQNGVKIEKGMSILDCIEDKQEKLEFKNKFDSVLKGKNLNIITHSKNDLSYWEIKCSPISSKANGIIGLTVFSLNITDRMKAAEDLKKSEEKYRSVFENVQDVFYITEMDGTFIEISPSIKTVTGYEPSELIRVKARDFYSNITQRELFIETLIKNNRIKGFETQIIHKNGKTIDVSVDATLIFGAEGKPIRVESVLRDITERKESEEALKKSEEKYRTIFENVQDVFFQTSIANNLVQEVSPSCETLSGYTREEVIGSPVIVFFNKPQERERYIKILQQKVQVRDYELELKTKKGELRHVSVSSKLIYDTNGKPSHIDGVMRDITQRKIIEIKIANQNTKLQVQNKELEQFAYVTSHDLQEPLITLKCFTDLIQEEYKDTLDDQGKEYLNFIFQSSTRMQELVRGLLEYSRIGRESNMPKVDCNRIIKDIIADLSITIDKNNVKISITNMPYINGYPIEIRLLFQNLISNAIKFRKKEVFAEITISASEQENDWIFTIKDNGIGIEEKNYDKIFVIFKRLHNRDDYEGTGIGLAQCKKIIALHGGSIWVESQLGQGSSFKFTIPKIPIK</sequence>
<keyword evidence="9 12" id="KW-1133">Transmembrane helix</keyword>
<dbReference type="CDD" id="cd00130">
    <property type="entry name" value="PAS"/>
    <property type="match status" value="2"/>
</dbReference>
<evidence type="ECO:0000256" key="12">
    <source>
        <dbReference type="SAM" id="Phobius"/>
    </source>
</evidence>
<dbReference type="Pfam" id="PF05231">
    <property type="entry name" value="MASE1"/>
    <property type="match status" value="1"/>
</dbReference>
<feature type="transmembrane region" description="Helical" evidence="12">
    <location>
        <begin position="255"/>
        <end position="277"/>
    </location>
</feature>
<dbReference type="InterPro" id="IPR005467">
    <property type="entry name" value="His_kinase_dom"/>
</dbReference>
<keyword evidence="5" id="KW-0597">Phosphoprotein</keyword>
<dbReference type="SMART" id="SM00388">
    <property type="entry name" value="HisKA"/>
    <property type="match status" value="1"/>
</dbReference>
<dbReference type="PANTHER" id="PTHR43304:SF1">
    <property type="entry name" value="PAC DOMAIN-CONTAINING PROTEIN"/>
    <property type="match status" value="1"/>
</dbReference>
<dbReference type="CDD" id="cd00082">
    <property type="entry name" value="HisKA"/>
    <property type="match status" value="1"/>
</dbReference>
<accession>A0ABS6XWF2</accession>
<evidence type="ECO:0000256" key="9">
    <source>
        <dbReference type="ARBA" id="ARBA00022989"/>
    </source>
</evidence>
<feature type="domain" description="PAS" evidence="14">
    <location>
        <begin position="582"/>
        <end position="625"/>
    </location>
</feature>
<evidence type="ECO:0000256" key="10">
    <source>
        <dbReference type="ARBA" id="ARBA00023136"/>
    </source>
</evidence>
<protein>
    <recommendedName>
        <fullName evidence="3">histidine kinase</fullName>
        <ecNumber evidence="3">2.7.13.3</ecNumber>
    </recommendedName>
</protein>
<dbReference type="InterPro" id="IPR007895">
    <property type="entry name" value="MASE1"/>
</dbReference>
<dbReference type="PROSITE" id="PS50112">
    <property type="entry name" value="PAS"/>
    <property type="match status" value="2"/>
</dbReference>
<reference evidence="16 17" key="1">
    <citation type="submission" date="2021-07" db="EMBL/GenBank/DDBJ databases">
        <title>Flavobacterium sp. nov. isolated from sediment on the Taihu Lake.</title>
        <authorList>
            <person name="Qu J.-H."/>
        </authorList>
    </citation>
    <scope>NUCLEOTIDE SEQUENCE [LARGE SCALE GENOMIC DNA]</scope>
    <source>
        <strain evidence="16 17">NAS39</strain>
    </source>
</reference>
<evidence type="ECO:0000256" key="8">
    <source>
        <dbReference type="ARBA" id="ARBA00022777"/>
    </source>
</evidence>
<feature type="domain" description="PAS" evidence="14">
    <location>
        <begin position="706"/>
        <end position="778"/>
    </location>
</feature>
<evidence type="ECO:0000256" key="2">
    <source>
        <dbReference type="ARBA" id="ARBA00004651"/>
    </source>
</evidence>
<evidence type="ECO:0000259" key="14">
    <source>
        <dbReference type="PROSITE" id="PS50112"/>
    </source>
</evidence>
<proteinExistence type="predicted"/>
<dbReference type="InterPro" id="IPR001610">
    <property type="entry name" value="PAC"/>
</dbReference>
<comment type="catalytic activity">
    <reaction evidence="1">
        <text>ATP + protein L-histidine = ADP + protein N-phospho-L-histidine.</text>
        <dbReference type="EC" id="2.7.13.3"/>
    </reaction>
</comment>
<gene>
    <name evidence="16" type="ORF">KZH69_10955</name>
</gene>
<feature type="domain" description="PAC" evidence="15">
    <location>
        <begin position="653"/>
        <end position="705"/>
    </location>
</feature>
<keyword evidence="8" id="KW-0418">Kinase</keyword>
<dbReference type="Pfam" id="PF13426">
    <property type="entry name" value="PAS_9"/>
    <property type="match status" value="1"/>
</dbReference>
<dbReference type="InterPro" id="IPR000014">
    <property type="entry name" value="PAS"/>
</dbReference>
<comment type="subcellular location">
    <subcellularLocation>
        <location evidence="2">Cell membrane</location>
        <topology evidence="2">Multi-pass membrane protein</topology>
    </subcellularLocation>
</comment>
<dbReference type="NCBIfam" id="TIGR00229">
    <property type="entry name" value="sensory_box"/>
    <property type="match status" value="2"/>
</dbReference>
<keyword evidence="17" id="KW-1185">Reference proteome</keyword>
<feature type="transmembrane region" description="Helical" evidence="12">
    <location>
        <begin position="27"/>
        <end position="48"/>
    </location>
</feature>
<evidence type="ECO:0000256" key="11">
    <source>
        <dbReference type="SAM" id="Coils"/>
    </source>
</evidence>
<feature type="coiled-coil region" evidence="11">
    <location>
        <begin position="310"/>
        <end position="337"/>
    </location>
</feature>
<keyword evidence="7 12" id="KW-0812">Transmembrane</keyword>
<feature type="domain" description="Histidine kinase" evidence="13">
    <location>
        <begin position="848"/>
        <end position="1061"/>
    </location>
</feature>
<dbReference type="SMART" id="SM00387">
    <property type="entry name" value="HATPase_c"/>
    <property type="match status" value="1"/>
</dbReference>
<evidence type="ECO:0000256" key="1">
    <source>
        <dbReference type="ARBA" id="ARBA00000085"/>
    </source>
</evidence>
<feature type="transmembrane region" description="Helical" evidence="12">
    <location>
        <begin position="180"/>
        <end position="202"/>
    </location>
</feature>
<evidence type="ECO:0000313" key="17">
    <source>
        <dbReference type="Proteomes" id="UP000812031"/>
    </source>
</evidence>
<dbReference type="InterPro" id="IPR003594">
    <property type="entry name" value="HATPase_dom"/>
</dbReference>
<evidence type="ECO:0000313" key="16">
    <source>
        <dbReference type="EMBL" id="MBW4361003.1"/>
    </source>
</evidence>
<dbReference type="Proteomes" id="UP000812031">
    <property type="component" value="Unassembled WGS sequence"/>
</dbReference>
<dbReference type="CDD" id="cd06174">
    <property type="entry name" value="MFS"/>
    <property type="match status" value="1"/>
</dbReference>
<feature type="transmembrane region" description="Helical" evidence="12">
    <location>
        <begin position="142"/>
        <end position="160"/>
    </location>
</feature>
<evidence type="ECO:0000256" key="4">
    <source>
        <dbReference type="ARBA" id="ARBA00022475"/>
    </source>
</evidence>
<feature type="transmembrane region" description="Helical" evidence="12">
    <location>
        <begin position="101"/>
        <end position="121"/>
    </location>
</feature>
<evidence type="ECO:0000256" key="3">
    <source>
        <dbReference type="ARBA" id="ARBA00012438"/>
    </source>
</evidence>
<name>A0ABS6XWF2_9FLAO</name>
<dbReference type="SMART" id="SM00091">
    <property type="entry name" value="PAS"/>
    <property type="match status" value="2"/>
</dbReference>
<dbReference type="EMBL" id="JAHWYN010000008">
    <property type="protein sequence ID" value="MBW4361003.1"/>
    <property type="molecule type" value="Genomic_DNA"/>
</dbReference>
<feature type="transmembrane region" description="Helical" evidence="12">
    <location>
        <begin position="214"/>
        <end position="235"/>
    </location>
</feature>
<dbReference type="EC" id="2.7.13.3" evidence="3"/>
<evidence type="ECO:0000259" key="15">
    <source>
        <dbReference type="PROSITE" id="PS50113"/>
    </source>
</evidence>
<comment type="caution">
    <text evidence="16">The sequence shown here is derived from an EMBL/GenBank/DDBJ whole genome shotgun (WGS) entry which is preliminary data.</text>
</comment>
<feature type="domain" description="PAC" evidence="15">
    <location>
        <begin position="778"/>
        <end position="830"/>
    </location>
</feature>
<evidence type="ECO:0000256" key="7">
    <source>
        <dbReference type="ARBA" id="ARBA00022692"/>
    </source>
</evidence>
<keyword evidence="4" id="KW-1003">Cell membrane</keyword>
<dbReference type="InterPro" id="IPR003661">
    <property type="entry name" value="HisK_dim/P_dom"/>
</dbReference>
<dbReference type="PROSITE" id="PS50113">
    <property type="entry name" value="PAC"/>
    <property type="match status" value="2"/>
</dbReference>
<evidence type="ECO:0000256" key="6">
    <source>
        <dbReference type="ARBA" id="ARBA00022679"/>
    </source>
</evidence>
<keyword evidence="11" id="KW-0175">Coiled coil</keyword>
<organism evidence="16 17">
    <name type="scientific">Flavobacterium taihuense</name>
    <dbReference type="NCBI Taxonomy" id="2857508"/>
    <lineage>
        <taxon>Bacteria</taxon>
        <taxon>Pseudomonadati</taxon>
        <taxon>Bacteroidota</taxon>
        <taxon>Flavobacteriia</taxon>
        <taxon>Flavobacteriales</taxon>
        <taxon>Flavobacteriaceae</taxon>
        <taxon>Flavobacterium</taxon>
    </lineage>
</organism>
<evidence type="ECO:0000256" key="5">
    <source>
        <dbReference type="ARBA" id="ARBA00022553"/>
    </source>
</evidence>